<proteinExistence type="predicted"/>
<dbReference type="AlphaFoldDB" id="A0A1Q3BGT4"/>
<keyword evidence="2" id="KW-1185">Reference proteome</keyword>
<comment type="caution">
    <text evidence="1">The sequence shown here is derived from an EMBL/GenBank/DDBJ whole genome shotgun (WGS) entry which is preliminary data.</text>
</comment>
<name>A0A1Q3BGT4_CEPFO</name>
<dbReference type="OrthoDB" id="1645289at2759"/>
<accession>A0A1Q3BGT4</accession>
<sequence length="174" mass="19359">LRGTADLVLCYHGGDLRLRGYSDVDWASDRDGRKSTSGYAFILGGGAISWSSKKQTCIALPTMEAEYVACSAAVQEAVWLRRFLQRLDVTAHSKGPVLMYCDSTAALAYVRDPKYHGKTKHIDVRYHFIRDMVARGEVILHHISTGMMVADPLTKPIARDVFLSHARSMGLCRI</sequence>
<feature type="non-terminal residue" evidence="1">
    <location>
        <position position="1"/>
    </location>
</feature>
<reference evidence="2" key="1">
    <citation type="submission" date="2016-04" db="EMBL/GenBank/DDBJ databases">
        <title>Cephalotus genome sequencing.</title>
        <authorList>
            <person name="Fukushima K."/>
            <person name="Hasebe M."/>
            <person name="Fang X."/>
        </authorList>
    </citation>
    <scope>NUCLEOTIDE SEQUENCE [LARGE SCALE GENOMIC DNA]</scope>
    <source>
        <strain evidence="2">cv. St1</strain>
    </source>
</reference>
<gene>
    <name evidence="1" type="ORF">CFOL_v3_10733</name>
</gene>
<dbReference type="Proteomes" id="UP000187406">
    <property type="component" value="Unassembled WGS sequence"/>
</dbReference>
<protein>
    <submittedName>
        <fullName evidence="1">Zf-CCHC domain-containing protein/rve domain-containing protein/RVT_2 domain-containing protein/gag_pre-integrs domain-containing protein/UBN2_2 domain-containing protein</fullName>
    </submittedName>
</protein>
<organism evidence="1 2">
    <name type="scientific">Cephalotus follicularis</name>
    <name type="common">Albany pitcher plant</name>
    <dbReference type="NCBI Taxonomy" id="3775"/>
    <lineage>
        <taxon>Eukaryota</taxon>
        <taxon>Viridiplantae</taxon>
        <taxon>Streptophyta</taxon>
        <taxon>Embryophyta</taxon>
        <taxon>Tracheophyta</taxon>
        <taxon>Spermatophyta</taxon>
        <taxon>Magnoliopsida</taxon>
        <taxon>eudicotyledons</taxon>
        <taxon>Gunneridae</taxon>
        <taxon>Pentapetalae</taxon>
        <taxon>rosids</taxon>
        <taxon>fabids</taxon>
        <taxon>Oxalidales</taxon>
        <taxon>Cephalotaceae</taxon>
        <taxon>Cephalotus</taxon>
    </lineage>
</organism>
<evidence type="ECO:0000313" key="2">
    <source>
        <dbReference type="Proteomes" id="UP000187406"/>
    </source>
</evidence>
<dbReference type="CDD" id="cd09272">
    <property type="entry name" value="RNase_HI_RT_Ty1"/>
    <property type="match status" value="1"/>
</dbReference>
<dbReference type="PANTHER" id="PTHR11439">
    <property type="entry name" value="GAG-POL-RELATED RETROTRANSPOSON"/>
    <property type="match status" value="1"/>
</dbReference>
<evidence type="ECO:0000313" key="1">
    <source>
        <dbReference type="EMBL" id="GAV67227.1"/>
    </source>
</evidence>
<dbReference type="EMBL" id="BDDD01000529">
    <property type="protein sequence ID" value="GAV67227.1"/>
    <property type="molecule type" value="Genomic_DNA"/>
</dbReference>
<dbReference type="PANTHER" id="PTHR11439:SF467">
    <property type="entry name" value="INTEGRASE CATALYTIC DOMAIN-CONTAINING PROTEIN"/>
    <property type="match status" value="1"/>
</dbReference>